<keyword evidence="1" id="KW-0472">Membrane</keyword>
<organism evidence="2 3">
    <name type="scientific">Sporanaerobacter acetigenes DSM 13106</name>
    <dbReference type="NCBI Taxonomy" id="1123281"/>
    <lineage>
        <taxon>Bacteria</taxon>
        <taxon>Bacillati</taxon>
        <taxon>Bacillota</taxon>
        <taxon>Tissierellia</taxon>
        <taxon>Tissierellales</taxon>
        <taxon>Sporanaerobacteraceae</taxon>
        <taxon>Sporanaerobacter</taxon>
    </lineage>
</organism>
<feature type="transmembrane region" description="Helical" evidence="1">
    <location>
        <begin position="7"/>
        <end position="24"/>
    </location>
</feature>
<gene>
    <name evidence="2" type="ORF">SAMN02745180_01991</name>
</gene>
<keyword evidence="1" id="KW-1133">Transmembrane helix</keyword>
<evidence type="ECO:0000313" key="2">
    <source>
        <dbReference type="EMBL" id="SHI07105.1"/>
    </source>
</evidence>
<dbReference type="Proteomes" id="UP000184389">
    <property type="component" value="Unassembled WGS sequence"/>
</dbReference>
<keyword evidence="3" id="KW-1185">Reference proteome</keyword>
<reference evidence="2 3" key="1">
    <citation type="submission" date="2016-11" db="EMBL/GenBank/DDBJ databases">
        <authorList>
            <person name="Jaros S."/>
            <person name="Januszkiewicz K."/>
            <person name="Wedrychowicz H."/>
        </authorList>
    </citation>
    <scope>NUCLEOTIDE SEQUENCE [LARGE SCALE GENOMIC DNA]</scope>
    <source>
        <strain evidence="2 3">DSM 13106</strain>
    </source>
</reference>
<dbReference type="STRING" id="1123281.SAMN02745180_01991"/>
<name>A0A1M5Y4S7_9FIRM</name>
<evidence type="ECO:0000256" key="1">
    <source>
        <dbReference type="SAM" id="Phobius"/>
    </source>
</evidence>
<sequence length="273" mass="32185">MSDKSRNIIILIVILAIICAFFVLKNVDENKKEIKITSGLVIEKNQSGKIHFITIETFGEDENELNKLSFEVLDEDLWSAIEKNKYYFLTYSIKERGSFVLEEIQENDTFGKIYEKILREEKEQIEEEEQVEEREKFTAIFPSTDRLDTSDLTLLDSVKVDIDNDNKEEIIELYTTAQRDKNGEMMWDDGQKWFLLVHDEDKEYILFDEYVQIGTLEFWVFTSKNDYHILTLQTGSAVLKLSDYTYDIERESFVKKDIFNPEFLNVIHGSTVR</sequence>
<dbReference type="EMBL" id="FQXR01000009">
    <property type="protein sequence ID" value="SHI07105.1"/>
    <property type="molecule type" value="Genomic_DNA"/>
</dbReference>
<keyword evidence="1" id="KW-0812">Transmembrane</keyword>
<evidence type="ECO:0000313" key="3">
    <source>
        <dbReference type="Proteomes" id="UP000184389"/>
    </source>
</evidence>
<accession>A0A1M5Y4S7</accession>
<protein>
    <submittedName>
        <fullName evidence="2">Uncharacterized protein</fullName>
    </submittedName>
</protein>
<proteinExistence type="predicted"/>
<dbReference type="AlphaFoldDB" id="A0A1M5Y4S7"/>